<dbReference type="EMBL" id="OR460105">
    <property type="protein sequence ID" value="WNS50028.1"/>
    <property type="molecule type" value="mRNA"/>
</dbReference>
<reference evidence="2" key="1">
    <citation type="submission" date="2023-08" db="EMBL/GenBank/DDBJ databases">
        <authorList>
            <person name="Adameyko K."/>
            <person name="Kravchuk O."/>
            <person name="Lyupina Y."/>
        </authorList>
    </citation>
    <scope>NUCLEOTIDE SEQUENCE</scope>
</reference>
<sequence length="703" mass="76179">MTKDEGELIEANIKATSVTLYHLLGKDVDYRCNVLTETSTDQFNITGGVRNTLSGLSADTTHTVNCVAYRGGVEYCLEATTTFRTSPVATVTDATSTSVDYYLEFGLSYNCTLLGKDNKVTATHKNVDLEKRQTFHGLTPGQNYSIRCSNRYRVFSVNTTFTTLEAPASEPMNLEGTAASSSQIRLTWQQPDYPNGVITSYVITYNEVQVDTNTASLGYTMTGLQPFTTYNISVASRNGAGVGEESREIGVKTRPGVPGAPTIARNISTTCQSLQISWTPPANTGGDEIMYYTVTYYVSGAVKNYINHTVYDIVVNAALVTLDELTPNTEYTVLVRASNSEQTGEAANTSVRTDSRDSISQRIIPFSSTGIIVAITPPPLQNIIGKAYTYSLSFVPNHLRVSPYNTSTTFQIFNGLQANTEYKVTSLVYRNGKGLCYEGMATGTTLPDTPPSRVRNLIVTRVTSTTIELRWERPEMTNGPITSYLIYYNGVQEDTSNVSLEYNLTGLQPFTTYNIGVAAKNGAGVGEESPAEITATTLEGVPGKVLKLRTVGVAVRGEPYITQPIAWERPPGHMSILEYVITISNTKTSQIAEALTNQTSFNLSLPTPRDCIDYNVSVAARSAVGQGEAASITVKYGGDGVTYNCSLALSQSHPAAASTYHTSSENGLFISSLRANTEYIVICTVSKGEQELCYEGTATGRTP</sequence>
<proteinExistence type="evidence at transcript level"/>
<dbReference type="GO" id="GO:0016020">
    <property type="term" value="C:membrane"/>
    <property type="evidence" value="ECO:0007669"/>
    <property type="project" value="UniProtKB-SubCell"/>
</dbReference>
<dbReference type="PRINTS" id="PR00014">
    <property type="entry name" value="FNTYPEIII"/>
</dbReference>
<dbReference type="AlphaFoldDB" id="A0AA96S2F5"/>
<dbReference type="InterPro" id="IPR003961">
    <property type="entry name" value="FN3_dom"/>
</dbReference>
<protein>
    <submittedName>
        <fullName evidence="2">Tenascin-X-like protein 2</fullName>
    </submittedName>
</protein>
<evidence type="ECO:0000313" key="2">
    <source>
        <dbReference type="EMBL" id="WNS50028.1"/>
    </source>
</evidence>
<dbReference type="Pfam" id="PF00041">
    <property type="entry name" value="fn3"/>
    <property type="match status" value="3"/>
</dbReference>
<accession>A0AA96S2F5</accession>
<dbReference type="Gene3D" id="2.60.40.10">
    <property type="entry name" value="Immunoglobulins"/>
    <property type="match status" value="4"/>
</dbReference>
<dbReference type="InterPro" id="IPR013783">
    <property type="entry name" value="Ig-like_fold"/>
</dbReference>
<feature type="domain" description="Fibronectin type-III" evidence="1">
    <location>
        <begin position="257"/>
        <end position="358"/>
    </location>
</feature>
<feature type="domain" description="Fibronectin type-III" evidence="1">
    <location>
        <begin position="170"/>
        <end position="256"/>
    </location>
</feature>
<evidence type="ECO:0000259" key="1">
    <source>
        <dbReference type="PROSITE" id="PS50853"/>
    </source>
</evidence>
<dbReference type="SMART" id="SM00060">
    <property type="entry name" value="FN3"/>
    <property type="match status" value="4"/>
</dbReference>
<name>A0AA96S2F5_HALDU</name>
<dbReference type="InterPro" id="IPR036116">
    <property type="entry name" value="FN3_sf"/>
</dbReference>
<organism evidence="2">
    <name type="scientific">Halisarca dujardinii</name>
    <name type="common">Dujardin's slime sponge</name>
    <dbReference type="NCBI Taxonomy" id="2583056"/>
    <lineage>
        <taxon>Eukaryota</taxon>
        <taxon>Metazoa</taxon>
        <taxon>Porifera</taxon>
        <taxon>Demospongiae</taxon>
        <taxon>Verongimorpha</taxon>
        <taxon>Chondrillida</taxon>
        <taxon>Halisarcidae</taxon>
        <taxon>Halisarca</taxon>
    </lineage>
</organism>
<dbReference type="PANTHER" id="PTHR46957">
    <property type="entry name" value="CYTOKINE RECEPTOR"/>
    <property type="match status" value="1"/>
</dbReference>
<feature type="domain" description="Fibronectin type-III" evidence="1">
    <location>
        <begin position="450"/>
        <end position="540"/>
    </location>
</feature>
<dbReference type="InterPro" id="IPR050713">
    <property type="entry name" value="RTP_Phos/Ushers"/>
</dbReference>
<dbReference type="CDD" id="cd00063">
    <property type="entry name" value="FN3"/>
    <property type="match status" value="3"/>
</dbReference>
<dbReference type="PANTHER" id="PTHR46957:SF3">
    <property type="entry name" value="CYTOKINE RECEPTOR"/>
    <property type="match status" value="1"/>
</dbReference>
<dbReference type="PROSITE" id="PS50853">
    <property type="entry name" value="FN3"/>
    <property type="match status" value="3"/>
</dbReference>
<dbReference type="SUPFAM" id="SSF49265">
    <property type="entry name" value="Fibronectin type III"/>
    <property type="match status" value="2"/>
</dbReference>